<dbReference type="GeneID" id="585591"/>
<dbReference type="EnsemblMetazoa" id="XM_030980540">
    <property type="protein sequence ID" value="XP_030836400"/>
    <property type="gene ID" value="LOC585591"/>
</dbReference>
<dbReference type="AlphaFoldDB" id="A0A7M7NHC6"/>
<protein>
    <submittedName>
        <fullName evidence="1">Uncharacterized protein</fullName>
    </submittedName>
</protein>
<keyword evidence="2" id="KW-1185">Reference proteome</keyword>
<proteinExistence type="predicted"/>
<reference evidence="2" key="1">
    <citation type="submission" date="2015-02" db="EMBL/GenBank/DDBJ databases">
        <title>Genome sequencing for Strongylocentrotus purpuratus.</title>
        <authorList>
            <person name="Murali S."/>
            <person name="Liu Y."/>
            <person name="Vee V."/>
            <person name="English A."/>
            <person name="Wang M."/>
            <person name="Skinner E."/>
            <person name="Han Y."/>
            <person name="Muzny D.M."/>
            <person name="Worley K.C."/>
            <person name="Gibbs R.A."/>
        </authorList>
    </citation>
    <scope>NUCLEOTIDE SEQUENCE</scope>
</reference>
<dbReference type="OrthoDB" id="9972253at2759"/>
<dbReference type="Proteomes" id="UP000007110">
    <property type="component" value="Unassembled WGS sequence"/>
</dbReference>
<dbReference type="InParanoid" id="A0A7M7NHC6"/>
<dbReference type="OMA" id="ANYSIYH"/>
<evidence type="ECO:0000313" key="1">
    <source>
        <dbReference type="EnsemblMetazoa" id="XP_030836400"/>
    </source>
</evidence>
<evidence type="ECO:0000313" key="2">
    <source>
        <dbReference type="Proteomes" id="UP000007110"/>
    </source>
</evidence>
<accession>A0A7M7NHC6</accession>
<dbReference type="KEGG" id="spu:585591"/>
<name>A0A7M7NHC6_STRPU</name>
<organism evidence="1 2">
    <name type="scientific">Strongylocentrotus purpuratus</name>
    <name type="common">Purple sea urchin</name>
    <dbReference type="NCBI Taxonomy" id="7668"/>
    <lineage>
        <taxon>Eukaryota</taxon>
        <taxon>Metazoa</taxon>
        <taxon>Echinodermata</taxon>
        <taxon>Eleutherozoa</taxon>
        <taxon>Echinozoa</taxon>
        <taxon>Echinoidea</taxon>
        <taxon>Euechinoidea</taxon>
        <taxon>Echinacea</taxon>
        <taxon>Camarodonta</taxon>
        <taxon>Echinidea</taxon>
        <taxon>Strongylocentrotidae</taxon>
        <taxon>Strongylocentrotus</taxon>
    </lineage>
</organism>
<reference evidence="1" key="2">
    <citation type="submission" date="2021-01" db="UniProtKB">
        <authorList>
            <consortium name="EnsemblMetazoa"/>
        </authorList>
    </citation>
    <scope>IDENTIFICATION</scope>
</reference>
<dbReference type="RefSeq" id="XP_030836400.1">
    <property type="nucleotide sequence ID" value="XM_030980540.1"/>
</dbReference>
<sequence length="314" mass="35794">MATGHILPGFRNPVSRYRSKSADPTMTGYRYRTPGATGLDAPEFLAIKAEAMNAWTEDKIDWNKTPNKKPTTYGHSFYRKENVTEEKLAEMRPTSSLRRNKPHPKNVFLTCNLKTVPGYHDAHSAMGKELGTVHGFQNPDTTIQEEVYQVDSLCSPAEQRDRSHLRHKYMPRPRTANVLTYHTDSSTRRVINDPWSAQAAEAWMKLANERDRKAVRNMLERASVRGLQISHRGDHREPIPNKASSHRFLKAAGAGEAKSVDRLMQTLNTKPKSVPMSGPHYHITDYSNLEVPNYVRVNPKHCRTDYVIHPQFVP</sequence>